<dbReference type="InterPro" id="IPR012944">
    <property type="entry name" value="SusD_RagB_dom"/>
</dbReference>
<feature type="signal peptide" evidence="6">
    <location>
        <begin position="1"/>
        <end position="25"/>
    </location>
</feature>
<dbReference type="AlphaFoldDB" id="A0A5S3PTT8"/>
<dbReference type="InterPro" id="IPR033985">
    <property type="entry name" value="SusD-like_N"/>
</dbReference>
<evidence type="ECO:0000259" key="8">
    <source>
        <dbReference type="Pfam" id="PF14322"/>
    </source>
</evidence>
<dbReference type="Pfam" id="PF14322">
    <property type="entry name" value="SusD-like_3"/>
    <property type="match status" value="1"/>
</dbReference>
<dbReference type="InterPro" id="IPR011990">
    <property type="entry name" value="TPR-like_helical_dom_sf"/>
</dbReference>
<evidence type="ECO:0000256" key="2">
    <source>
        <dbReference type="ARBA" id="ARBA00006275"/>
    </source>
</evidence>
<name>A0A5S3PTT8_9FLAO</name>
<evidence type="ECO:0000259" key="7">
    <source>
        <dbReference type="Pfam" id="PF07980"/>
    </source>
</evidence>
<gene>
    <name evidence="9" type="ORF">FEE95_03035</name>
</gene>
<evidence type="ECO:0000256" key="3">
    <source>
        <dbReference type="ARBA" id="ARBA00022729"/>
    </source>
</evidence>
<keyword evidence="10" id="KW-1185">Reference proteome</keyword>
<dbReference type="Gene3D" id="1.25.40.390">
    <property type="match status" value="1"/>
</dbReference>
<evidence type="ECO:0000256" key="1">
    <source>
        <dbReference type="ARBA" id="ARBA00004442"/>
    </source>
</evidence>
<comment type="subcellular location">
    <subcellularLocation>
        <location evidence="1">Cell outer membrane</location>
    </subcellularLocation>
</comment>
<reference evidence="9 10" key="1">
    <citation type="submission" date="2019-05" db="EMBL/GenBank/DDBJ databases">
        <authorList>
            <person name="Zhang J.-Y."/>
            <person name="Feg X."/>
            <person name="Du Z.-J."/>
        </authorList>
    </citation>
    <scope>NUCLEOTIDE SEQUENCE [LARGE SCALE GENOMIC DNA]</scope>
    <source>
        <strain evidence="9 10">RZ26</strain>
    </source>
</reference>
<protein>
    <submittedName>
        <fullName evidence="9">RagB/SusD family nutrient uptake outer membrane protein</fullName>
    </submittedName>
</protein>
<feature type="chain" id="PRO_5024270276" evidence="6">
    <location>
        <begin position="26"/>
        <end position="524"/>
    </location>
</feature>
<evidence type="ECO:0000256" key="4">
    <source>
        <dbReference type="ARBA" id="ARBA00023136"/>
    </source>
</evidence>
<dbReference type="RefSeq" id="WP_138656354.1">
    <property type="nucleotide sequence ID" value="NZ_VATY01000001.1"/>
</dbReference>
<organism evidence="9 10">
    <name type="scientific">Maribacter algarum</name>
    <name type="common">ex Zhang et al. 2020</name>
    <dbReference type="NCBI Taxonomy" id="2578118"/>
    <lineage>
        <taxon>Bacteria</taxon>
        <taxon>Pseudomonadati</taxon>
        <taxon>Bacteroidota</taxon>
        <taxon>Flavobacteriia</taxon>
        <taxon>Flavobacteriales</taxon>
        <taxon>Flavobacteriaceae</taxon>
        <taxon>Maribacter</taxon>
    </lineage>
</organism>
<feature type="domain" description="RagB/SusD" evidence="7">
    <location>
        <begin position="268"/>
        <end position="524"/>
    </location>
</feature>
<evidence type="ECO:0000313" key="9">
    <source>
        <dbReference type="EMBL" id="TMM58421.1"/>
    </source>
</evidence>
<comment type="similarity">
    <text evidence="2">Belongs to the SusD family.</text>
</comment>
<dbReference type="Proteomes" id="UP000310314">
    <property type="component" value="Unassembled WGS sequence"/>
</dbReference>
<keyword evidence="3 6" id="KW-0732">Signal</keyword>
<accession>A0A5S3PTT8</accession>
<evidence type="ECO:0000256" key="5">
    <source>
        <dbReference type="ARBA" id="ARBA00023237"/>
    </source>
</evidence>
<proteinExistence type="inferred from homology"/>
<keyword evidence="5" id="KW-0998">Cell outer membrane</keyword>
<dbReference type="GO" id="GO:0009279">
    <property type="term" value="C:cell outer membrane"/>
    <property type="evidence" value="ECO:0007669"/>
    <property type="project" value="UniProtKB-SubCell"/>
</dbReference>
<sequence>MKNFKKLHRSIKTGFALLTASLVSLNCSDDILDQPNPNALTPTSFWQTAEDAQKGIIGAYSPLTNILYYSRFEVFLSDYRDDVVNGFGTSDRTQAGYFNTDPAGNPIRWVWQAMYQGVTRSNEVLFRVPNIEMDEATKNNILGEAHFLRAFNYFNLLNNWRNIPLLTIPFTEIEDPLSIVQADPTEVWALIEADLQAAQSLLPASWPSDQTGRATSGAATAYLGKALLYQGKYAEAKTAFQQIMSSGTYQLVDNYAHNFTEEFENNAESLFEIQLIADGNGGWGGDAPNRGKGSGYQPDFAPAGFTNQDGMTVNQWALDLFLDERTINDEIDPRAFVTLFWNTTETTTYEGEVLESKTYTDQAYTDVYDAAATDVYGNKWLDWKFNGLSQSLAEGWHGAGNNLRMMRYADVLLMFAEAEFMSSGSTAAALDAINQVRARADMPAFTAITMQDIEDERVKELTFERTRYFDLLRWGKVVDQIVNNPADVKSRSAGTSAFKPGREYMAIPQNELDQNPNLVQNPGY</sequence>
<keyword evidence="4" id="KW-0472">Membrane</keyword>
<dbReference type="EMBL" id="VATY01000001">
    <property type="protein sequence ID" value="TMM58421.1"/>
    <property type="molecule type" value="Genomic_DNA"/>
</dbReference>
<feature type="domain" description="SusD-like N-terminal" evidence="8">
    <location>
        <begin position="97"/>
        <end position="226"/>
    </location>
</feature>
<dbReference type="SUPFAM" id="SSF48452">
    <property type="entry name" value="TPR-like"/>
    <property type="match status" value="1"/>
</dbReference>
<dbReference type="Pfam" id="PF07980">
    <property type="entry name" value="SusD_RagB"/>
    <property type="match status" value="1"/>
</dbReference>
<comment type="caution">
    <text evidence="9">The sequence shown here is derived from an EMBL/GenBank/DDBJ whole genome shotgun (WGS) entry which is preliminary data.</text>
</comment>
<evidence type="ECO:0000313" key="10">
    <source>
        <dbReference type="Proteomes" id="UP000310314"/>
    </source>
</evidence>
<evidence type="ECO:0000256" key="6">
    <source>
        <dbReference type="SAM" id="SignalP"/>
    </source>
</evidence>
<dbReference type="OrthoDB" id="5694214at2"/>